<protein>
    <submittedName>
        <fullName evidence="1">Uncharacterized protein</fullName>
    </submittedName>
</protein>
<gene>
    <name evidence="1" type="ORF">ASPGLDRAFT_1499936</name>
</gene>
<dbReference type="EMBL" id="KV878889">
    <property type="protein sequence ID" value="OJJ88685.1"/>
    <property type="molecule type" value="Genomic_DNA"/>
</dbReference>
<proteinExistence type="predicted"/>
<sequence>QAHVESKERALAEYKKVHFKGSARVRLDSLTFETTFGSQMDDCQNVHRLKRILDIQGCLRLNSEFHVPVLVHVSDWGRLTLHHDNGESFPELIVPLNYSLRAQDHESLIATARSKLSAQHRWWVVDIFITEQTGRWLLQAQLVRSLQERFINNRWPSDGLIYHKIRYYQGCLDGARNTDAERQWWAILEHIPKTKKPRYLRAFLRHGSLPQAFDALLSIPGLWTHMHIGVLHKVIGMRCDQVGPILHYLDYIRRVWYEIMGGCPDLVDHVYGHTVQELQSRVPKVSNTDLKVLENKMDEHILFPKIQNPEHRRLIWDRLQMIDVPIPTLGSFFQRPSLP</sequence>
<accession>A0A1L9VXQ7</accession>
<reference evidence="2" key="1">
    <citation type="journal article" date="2017" name="Genome Biol.">
        <title>Comparative genomics reveals high biological diversity and specific adaptations in the industrially and medically important fungal genus Aspergillus.</title>
        <authorList>
            <person name="de Vries R.P."/>
            <person name="Riley R."/>
            <person name="Wiebenga A."/>
            <person name="Aguilar-Osorio G."/>
            <person name="Amillis S."/>
            <person name="Uchima C.A."/>
            <person name="Anderluh G."/>
            <person name="Asadollahi M."/>
            <person name="Askin M."/>
            <person name="Barry K."/>
            <person name="Battaglia E."/>
            <person name="Bayram O."/>
            <person name="Benocci T."/>
            <person name="Braus-Stromeyer S.A."/>
            <person name="Caldana C."/>
            <person name="Canovas D."/>
            <person name="Cerqueira G.C."/>
            <person name="Chen F."/>
            <person name="Chen W."/>
            <person name="Choi C."/>
            <person name="Clum A."/>
            <person name="Dos Santos R.A."/>
            <person name="Damasio A.R."/>
            <person name="Diallinas G."/>
            <person name="Emri T."/>
            <person name="Fekete E."/>
            <person name="Flipphi M."/>
            <person name="Freyberg S."/>
            <person name="Gallo A."/>
            <person name="Gournas C."/>
            <person name="Habgood R."/>
            <person name="Hainaut M."/>
            <person name="Harispe M.L."/>
            <person name="Henrissat B."/>
            <person name="Hilden K.S."/>
            <person name="Hope R."/>
            <person name="Hossain A."/>
            <person name="Karabika E."/>
            <person name="Karaffa L."/>
            <person name="Karanyi Z."/>
            <person name="Krasevec N."/>
            <person name="Kuo A."/>
            <person name="Kusch H."/>
            <person name="LaButti K."/>
            <person name="Lagendijk E.L."/>
            <person name="Lapidus A."/>
            <person name="Levasseur A."/>
            <person name="Lindquist E."/>
            <person name="Lipzen A."/>
            <person name="Logrieco A.F."/>
            <person name="MacCabe A."/>
            <person name="Maekelae M.R."/>
            <person name="Malavazi I."/>
            <person name="Melin P."/>
            <person name="Meyer V."/>
            <person name="Mielnichuk N."/>
            <person name="Miskei M."/>
            <person name="Molnar A.P."/>
            <person name="Mule G."/>
            <person name="Ngan C.Y."/>
            <person name="Orejas M."/>
            <person name="Orosz E."/>
            <person name="Ouedraogo J.P."/>
            <person name="Overkamp K.M."/>
            <person name="Park H.-S."/>
            <person name="Perrone G."/>
            <person name="Piumi F."/>
            <person name="Punt P.J."/>
            <person name="Ram A.F."/>
            <person name="Ramon A."/>
            <person name="Rauscher S."/>
            <person name="Record E."/>
            <person name="Riano-Pachon D.M."/>
            <person name="Robert V."/>
            <person name="Roehrig J."/>
            <person name="Ruller R."/>
            <person name="Salamov A."/>
            <person name="Salih N.S."/>
            <person name="Samson R.A."/>
            <person name="Sandor E."/>
            <person name="Sanguinetti M."/>
            <person name="Schuetze T."/>
            <person name="Sepcic K."/>
            <person name="Shelest E."/>
            <person name="Sherlock G."/>
            <person name="Sophianopoulou V."/>
            <person name="Squina F.M."/>
            <person name="Sun H."/>
            <person name="Susca A."/>
            <person name="Todd R.B."/>
            <person name="Tsang A."/>
            <person name="Unkles S.E."/>
            <person name="van de Wiele N."/>
            <person name="van Rossen-Uffink D."/>
            <person name="Oliveira J.V."/>
            <person name="Vesth T.C."/>
            <person name="Visser J."/>
            <person name="Yu J.-H."/>
            <person name="Zhou M."/>
            <person name="Andersen M.R."/>
            <person name="Archer D.B."/>
            <person name="Baker S.E."/>
            <person name="Benoit I."/>
            <person name="Brakhage A.A."/>
            <person name="Braus G.H."/>
            <person name="Fischer R."/>
            <person name="Frisvad J.C."/>
            <person name="Goldman G.H."/>
            <person name="Houbraken J."/>
            <person name="Oakley B."/>
            <person name="Pocsi I."/>
            <person name="Scazzocchio C."/>
            <person name="Seiboth B."/>
            <person name="vanKuyk P.A."/>
            <person name="Wortman J."/>
            <person name="Dyer P.S."/>
            <person name="Grigoriev I.V."/>
        </authorList>
    </citation>
    <scope>NUCLEOTIDE SEQUENCE [LARGE SCALE GENOMIC DNA]</scope>
    <source>
        <strain evidence="2">CBS 516.65</strain>
    </source>
</reference>
<dbReference type="STRING" id="1160497.A0A1L9VXQ7"/>
<dbReference type="InterPro" id="IPR022198">
    <property type="entry name" value="DUF3723"/>
</dbReference>
<evidence type="ECO:0000313" key="1">
    <source>
        <dbReference type="EMBL" id="OJJ88685.1"/>
    </source>
</evidence>
<name>A0A1L9VXQ7_ASPGL</name>
<dbReference type="AlphaFoldDB" id="A0A1L9VXQ7"/>
<keyword evidence="2" id="KW-1185">Reference proteome</keyword>
<dbReference type="OrthoDB" id="4227485at2759"/>
<evidence type="ECO:0000313" key="2">
    <source>
        <dbReference type="Proteomes" id="UP000184300"/>
    </source>
</evidence>
<dbReference type="RefSeq" id="XP_022405361.1">
    <property type="nucleotide sequence ID" value="XM_022542092.1"/>
</dbReference>
<feature type="non-terminal residue" evidence="1">
    <location>
        <position position="1"/>
    </location>
</feature>
<dbReference type="VEuPathDB" id="FungiDB:ASPGLDRAFT_1499936"/>
<dbReference type="GeneID" id="34458353"/>
<dbReference type="Proteomes" id="UP000184300">
    <property type="component" value="Unassembled WGS sequence"/>
</dbReference>
<dbReference type="Pfam" id="PF12520">
    <property type="entry name" value="DUF3723"/>
    <property type="match status" value="1"/>
</dbReference>
<organism evidence="1 2">
    <name type="scientific">Aspergillus glaucus CBS 516.65</name>
    <dbReference type="NCBI Taxonomy" id="1160497"/>
    <lineage>
        <taxon>Eukaryota</taxon>
        <taxon>Fungi</taxon>
        <taxon>Dikarya</taxon>
        <taxon>Ascomycota</taxon>
        <taxon>Pezizomycotina</taxon>
        <taxon>Eurotiomycetes</taxon>
        <taxon>Eurotiomycetidae</taxon>
        <taxon>Eurotiales</taxon>
        <taxon>Aspergillaceae</taxon>
        <taxon>Aspergillus</taxon>
        <taxon>Aspergillus subgen. Aspergillus</taxon>
    </lineage>
</organism>